<dbReference type="PANTHER" id="PTHR43698">
    <property type="entry name" value="RIBD C-TERMINAL DOMAIN CONTAINING PROTEIN"/>
    <property type="match status" value="1"/>
</dbReference>
<dbReference type="CDD" id="cd02233">
    <property type="entry name" value="cupin_HNL-like"/>
    <property type="match status" value="1"/>
</dbReference>
<feature type="domain" description="Cupin type-2" evidence="1">
    <location>
        <begin position="41"/>
        <end position="105"/>
    </location>
</feature>
<organism evidence="2 3">
    <name type="scientific">Allosediminivita pacifica</name>
    <dbReference type="NCBI Taxonomy" id="1267769"/>
    <lineage>
        <taxon>Bacteria</taxon>
        <taxon>Pseudomonadati</taxon>
        <taxon>Pseudomonadota</taxon>
        <taxon>Alphaproteobacteria</taxon>
        <taxon>Rhodobacterales</taxon>
        <taxon>Paracoccaceae</taxon>
        <taxon>Allosediminivita</taxon>
    </lineage>
</organism>
<dbReference type="InterPro" id="IPR047263">
    <property type="entry name" value="HNL-like_cupin"/>
</dbReference>
<proteinExistence type="predicted"/>
<gene>
    <name evidence="2" type="ORF">C8N44_13614</name>
</gene>
<dbReference type="Gene3D" id="2.60.120.10">
    <property type="entry name" value="Jelly Rolls"/>
    <property type="match status" value="1"/>
</dbReference>
<dbReference type="GO" id="GO:0051213">
    <property type="term" value="F:dioxygenase activity"/>
    <property type="evidence" value="ECO:0007669"/>
    <property type="project" value="UniProtKB-KW"/>
</dbReference>
<name>A0A2T6A7F7_9RHOB</name>
<dbReference type="SUPFAM" id="SSF51182">
    <property type="entry name" value="RmlC-like cupins"/>
    <property type="match status" value="1"/>
</dbReference>
<dbReference type="InterPro" id="IPR014710">
    <property type="entry name" value="RmlC-like_jellyroll"/>
</dbReference>
<keyword evidence="3" id="KW-1185">Reference proteome</keyword>
<sequence>MKILRNAEQPSGVGPAKTFTGDVRVDQYFEAEAPGRTGSAIVTFSAGARTVWHSHPAGQLLYILSGRGWVQKAGEPKQEVLAGDTVWFAPNERHWHGASDTKAMSHVAIAESLDGRSTDWAEHVSDEDYLG</sequence>
<dbReference type="AlphaFoldDB" id="A0A2T6A7F7"/>
<keyword evidence="2" id="KW-0560">Oxidoreductase</keyword>
<comment type="caution">
    <text evidence="2">The sequence shown here is derived from an EMBL/GenBank/DDBJ whole genome shotgun (WGS) entry which is preliminary data.</text>
</comment>
<reference evidence="2 3" key="1">
    <citation type="submission" date="2018-04" db="EMBL/GenBank/DDBJ databases">
        <title>Genomic Encyclopedia of Archaeal and Bacterial Type Strains, Phase II (KMG-II): from individual species to whole genera.</title>
        <authorList>
            <person name="Goeker M."/>
        </authorList>
    </citation>
    <scope>NUCLEOTIDE SEQUENCE [LARGE SCALE GENOMIC DNA]</scope>
    <source>
        <strain evidence="2 3">DSM 29329</strain>
    </source>
</reference>
<protein>
    <submittedName>
        <fullName evidence="2">Quercetin dioxygenase-like cupin family protein</fullName>
    </submittedName>
</protein>
<dbReference type="InterPro" id="IPR013096">
    <property type="entry name" value="Cupin_2"/>
</dbReference>
<dbReference type="InterPro" id="IPR011051">
    <property type="entry name" value="RmlC_Cupin_sf"/>
</dbReference>
<evidence type="ECO:0000259" key="1">
    <source>
        <dbReference type="Pfam" id="PF07883"/>
    </source>
</evidence>
<dbReference type="PANTHER" id="PTHR43698:SF1">
    <property type="entry name" value="BLL4564 PROTEIN"/>
    <property type="match status" value="1"/>
</dbReference>
<evidence type="ECO:0000313" key="3">
    <source>
        <dbReference type="Proteomes" id="UP000244069"/>
    </source>
</evidence>
<dbReference type="OrthoDB" id="7507676at2"/>
<evidence type="ECO:0000313" key="2">
    <source>
        <dbReference type="EMBL" id="PTX39771.1"/>
    </source>
</evidence>
<dbReference type="RefSeq" id="WP_107978606.1">
    <property type="nucleotide sequence ID" value="NZ_BMEZ01000035.1"/>
</dbReference>
<keyword evidence="2" id="KW-0223">Dioxygenase</keyword>
<dbReference type="EMBL" id="QBKN01000036">
    <property type="protein sequence ID" value="PTX39771.1"/>
    <property type="molecule type" value="Genomic_DNA"/>
</dbReference>
<dbReference type="Proteomes" id="UP000244069">
    <property type="component" value="Unassembled WGS sequence"/>
</dbReference>
<accession>A0A2T6A7F7</accession>
<dbReference type="Pfam" id="PF07883">
    <property type="entry name" value="Cupin_2"/>
    <property type="match status" value="1"/>
</dbReference>